<dbReference type="PANTHER" id="PTHR45835">
    <property type="entry name" value="YALI0A06105P"/>
    <property type="match status" value="1"/>
</dbReference>
<name>A0A392P4C6_9FABA</name>
<dbReference type="Proteomes" id="UP000265520">
    <property type="component" value="Unassembled WGS sequence"/>
</dbReference>
<dbReference type="InterPro" id="IPR012337">
    <property type="entry name" value="RNaseH-like_sf"/>
</dbReference>
<dbReference type="GO" id="GO:0003676">
    <property type="term" value="F:nucleic acid binding"/>
    <property type="evidence" value="ECO:0007669"/>
    <property type="project" value="InterPro"/>
</dbReference>
<proteinExistence type="predicted"/>
<dbReference type="AlphaFoldDB" id="A0A392P4C6"/>
<dbReference type="Gene3D" id="3.30.420.10">
    <property type="entry name" value="Ribonuclease H-like superfamily/Ribonuclease H"/>
    <property type="match status" value="1"/>
</dbReference>
<evidence type="ECO:0000313" key="1">
    <source>
        <dbReference type="EMBL" id="MCI06923.1"/>
    </source>
</evidence>
<organism evidence="1 2">
    <name type="scientific">Trifolium medium</name>
    <dbReference type="NCBI Taxonomy" id="97028"/>
    <lineage>
        <taxon>Eukaryota</taxon>
        <taxon>Viridiplantae</taxon>
        <taxon>Streptophyta</taxon>
        <taxon>Embryophyta</taxon>
        <taxon>Tracheophyta</taxon>
        <taxon>Spermatophyta</taxon>
        <taxon>Magnoliopsida</taxon>
        <taxon>eudicotyledons</taxon>
        <taxon>Gunneridae</taxon>
        <taxon>Pentapetalae</taxon>
        <taxon>rosids</taxon>
        <taxon>fabids</taxon>
        <taxon>Fabales</taxon>
        <taxon>Fabaceae</taxon>
        <taxon>Papilionoideae</taxon>
        <taxon>50 kb inversion clade</taxon>
        <taxon>NPAAA clade</taxon>
        <taxon>Hologalegina</taxon>
        <taxon>IRL clade</taxon>
        <taxon>Trifolieae</taxon>
        <taxon>Trifolium</taxon>
    </lineage>
</organism>
<accession>A0A392P4C6</accession>
<sequence>MDFITNLPSSSNKTVIWAMVDCLTKYADFIALPTHVTAASLASVFLSEIHCLHGKPKTIIEPQVEFLVQWEGQISAEASWESKDTFVADFPEFDLEGKICVGDMSNESITVDLLLLYYKTSYISQILCFS</sequence>
<dbReference type="EMBL" id="LXQA010063537">
    <property type="protein sequence ID" value="MCI06923.1"/>
    <property type="molecule type" value="Genomic_DNA"/>
</dbReference>
<dbReference type="InterPro" id="IPR036397">
    <property type="entry name" value="RNaseH_sf"/>
</dbReference>
<protein>
    <submittedName>
        <fullName evidence="1">Polyprotein-like</fullName>
    </submittedName>
</protein>
<keyword evidence="2" id="KW-1185">Reference proteome</keyword>
<reference evidence="1 2" key="1">
    <citation type="journal article" date="2018" name="Front. Plant Sci.">
        <title>Red Clover (Trifolium pratense) and Zigzag Clover (T. medium) - A Picture of Genomic Similarities and Differences.</title>
        <authorList>
            <person name="Dluhosova J."/>
            <person name="Istvanek J."/>
            <person name="Nedelnik J."/>
            <person name="Repkova J."/>
        </authorList>
    </citation>
    <scope>NUCLEOTIDE SEQUENCE [LARGE SCALE GENOMIC DNA]</scope>
    <source>
        <strain evidence="2">cv. 10/8</strain>
        <tissue evidence="1">Leaf</tissue>
    </source>
</reference>
<dbReference type="PANTHER" id="PTHR45835:SF105">
    <property type="entry name" value="INTEGRASE CATALYTIC DOMAIN-CONTAINING PROTEIN"/>
    <property type="match status" value="1"/>
</dbReference>
<dbReference type="SUPFAM" id="SSF53098">
    <property type="entry name" value="Ribonuclease H-like"/>
    <property type="match status" value="1"/>
</dbReference>
<evidence type="ECO:0000313" key="2">
    <source>
        <dbReference type="Proteomes" id="UP000265520"/>
    </source>
</evidence>
<comment type="caution">
    <text evidence="1">The sequence shown here is derived from an EMBL/GenBank/DDBJ whole genome shotgun (WGS) entry which is preliminary data.</text>
</comment>